<evidence type="ECO:0000313" key="2">
    <source>
        <dbReference type="EMBL" id="NYE84908.1"/>
    </source>
</evidence>
<reference evidence="2 3" key="1">
    <citation type="submission" date="2020-07" db="EMBL/GenBank/DDBJ databases">
        <title>Genomic Encyclopedia of Type Strains, Phase IV (KMG-V): Genome sequencing to study the core and pangenomes of soil and plant-associated prokaryotes.</title>
        <authorList>
            <person name="Whitman W."/>
        </authorList>
    </citation>
    <scope>NUCLEOTIDE SEQUENCE [LARGE SCALE GENOMIC DNA]</scope>
    <source>
        <strain evidence="2 3">SAS40</strain>
    </source>
</reference>
<comment type="caution">
    <text evidence="2">The sequence shown here is derived from an EMBL/GenBank/DDBJ whole genome shotgun (WGS) entry which is preliminary data.</text>
</comment>
<dbReference type="EMBL" id="JACBYR010000002">
    <property type="protein sequence ID" value="NYE84908.1"/>
    <property type="molecule type" value="Genomic_DNA"/>
</dbReference>
<sequence length="218" mass="21135">MTFVSRTVNGLLLSMVTAVTAMAGASFSTVAEAADATLIGSADGASFTVGGTPYQVVTRARAERGSADPAARAAGSAAGTAGAVTVGTIGDYTITLPATGSTAAASGAVAPQSAPSSSPTSDYLVAVNRRTGSPVLVSNHLKLFGVSTAQAASVASSTGGAVDSLIAAASMAMLVYPSPAAALAAKTAIESQQGSGQGGGQAAIRVEPEVIQAFKTPR</sequence>
<gene>
    <name evidence="2" type="ORF">FHW18_004215</name>
</gene>
<evidence type="ECO:0000256" key="1">
    <source>
        <dbReference type="SAM" id="SignalP"/>
    </source>
</evidence>
<proteinExistence type="predicted"/>
<dbReference type="Proteomes" id="UP000542125">
    <property type="component" value="Unassembled WGS sequence"/>
</dbReference>
<dbReference type="RefSeq" id="WP_179588939.1">
    <property type="nucleotide sequence ID" value="NZ_JACBYR010000002.1"/>
</dbReference>
<dbReference type="AlphaFoldDB" id="A0A7Y9IYS6"/>
<feature type="chain" id="PRO_5030821872" evidence="1">
    <location>
        <begin position="24"/>
        <end position="218"/>
    </location>
</feature>
<name>A0A7Y9IYS6_9BURK</name>
<protein>
    <submittedName>
        <fullName evidence="2">Uncharacterized protein</fullName>
    </submittedName>
</protein>
<keyword evidence="1" id="KW-0732">Signal</keyword>
<evidence type="ECO:0000313" key="3">
    <source>
        <dbReference type="Proteomes" id="UP000542125"/>
    </source>
</evidence>
<keyword evidence="3" id="KW-1185">Reference proteome</keyword>
<accession>A0A7Y9IYS6</accession>
<organism evidence="2 3">
    <name type="scientific">Pigmentiphaga litoralis</name>
    <dbReference type="NCBI Taxonomy" id="516702"/>
    <lineage>
        <taxon>Bacteria</taxon>
        <taxon>Pseudomonadati</taxon>
        <taxon>Pseudomonadota</taxon>
        <taxon>Betaproteobacteria</taxon>
        <taxon>Burkholderiales</taxon>
        <taxon>Alcaligenaceae</taxon>
        <taxon>Pigmentiphaga</taxon>
    </lineage>
</organism>
<feature type="signal peptide" evidence="1">
    <location>
        <begin position="1"/>
        <end position="23"/>
    </location>
</feature>